<accession>A6IJY4</accession>
<sequence>MFGQYYGGGRKAERCLRMLS</sequence>
<gene>
    <name evidence="1" type="ORF">rCG_35725</name>
</gene>
<proteinExistence type="predicted"/>
<evidence type="ECO:0000313" key="1">
    <source>
        <dbReference type="EMBL" id="EDM00048.1"/>
    </source>
</evidence>
<dbReference type="EMBL" id="CH473963">
    <property type="protein sequence ID" value="EDM00048.1"/>
    <property type="molecule type" value="Genomic_DNA"/>
</dbReference>
<feature type="non-terminal residue" evidence="1">
    <location>
        <position position="20"/>
    </location>
</feature>
<evidence type="ECO:0000313" key="2">
    <source>
        <dbReference type="Proteomes" id="UP000234681"/>
    </source>
</evidence>
<dbReference type="AlphaFoldDB" id="A6IJY4"/>
<organism evidence="1 2">
    <name type="scientific">Rattus norvegicus</name>
    <name type="common">Rat</name>
    <dbReference type="NCBI Taxonomy" id="10116"/>
    <lineage>
        <taxon>Eukaryota</taxon>
        <taxon>Metazoa</taxon>
        <taxon>Chordata</taxon>
        <taxon>Craniata</taxon>
        <taxon>Vertebrata</taxon>
        <taxon>Euteleostomi</taxon>
        <taxon>Mammalia</taxon>
        <taxon>Eutheria</taxon>
        <taxon>Euarchontoglires</taxon>
        <taxon>Glires</taxon>
        <taxon>Rodentia</taxon>
        <taxon>Myomorpha</taxon>
        <taxon>Muroidea</taxon>
        <taxon>Muridae</taxon>
        <taxon>Murinae</taxon>
        <taxon>Rattus</taxon>
    </lineage>
</organism>
<protein>
    <submittedName>
        <fullName evidence="1">RCG35725</fullName>
    </submittedName>
</protein>
<reference evidence="2" key="1">
    <citation type="submission" date="2005-09" db="EMBL/GenBank/DDBJ databases">
        <authorList>
            <person name="Mural R.J."/>
            <person name="Li P.W."/>
            <person name="Adams M.D."/>
            <person name="Amanatides P.G."/>
            <person name="Baden-Tillson H."/>
            <person name="Barnstead M."/>
            <person name="Chin S.H."/>
            <person name="Dew I."/>
            <person name="Evans C.A."/>
            <person name="Ferriera S."/>
            <person name="Flanigan M."/>
            <person name="Fosler C."/>
            <person name="Glodek A."/>
            <person name="Gu Z."/>
            <person name="Holt R.A."/>
            <person name="Jennings D."/>
            <person name="Kraft C.L."/>
            <person name="Lu F."/>
            <person name="Nguyen T."/>
            <person name="Nusskern D.R."/>
            <person name="Pfannkoch C.M."/>
            <person name="Sitter C."/>
            <person name="Sutton G.G."/>
            <person name="Venter J.C."/>
            <person name="Wang Z."/>
            <person name="Woodage T."/>
            <person name="Zheng X.H."/>
            <person name="Zhong F."/>
        </authorList>
    </citation>
    <scope>NUCLEOTIDE SEQUENCE [LARGE SCALE GENOMIC DNA]</scope>
    <source>
        <strain>BN</strain>
        <strain evidence="2">Sprague-Dawley</strain>
    </source>
</reference>
<dbReference type="Proteomes" id="UP000234681">
    <property type="component" value="Chromosome 14"/>
</dbReference>
<name>A6IJY4_RAT</name>